<dbReference type="Gene3D" id="3.10.180.10">
    <property type="entry name" value="2,3-Dihydroxybiphenyl 1,2-Dioxygenase, domain 1"/>
    <property type="match status" value="2"/>
</dbReference>
<dbReference type="InterPro" id="IPR052164">
    <property type="entry name" value="Anthracycline_SecMetBiosynth"/>
</dbReference>
<dbReference type="InterPro" id="IPR041581">
    <property type="entry name" value="Glyoxalase_6"/>
</dbReference>
<dbReference type="PROSITE" id="PS51819">
    <property type="entry name" value="VOC"/>
    <property type="match status" value="2"/>
</dbReference>
<dbReference type="EMBL" id="JAAGLQ010000301">
    <property type="protein sequence ID" value="NEA16868.1"/>
    <property type="molecule type" value="Genomic_DNA"/>
</dbReference>
<protein>
    <submittedName>
        <fullName evidence="2">VOC family protein</fullName>
    </submittedName>
</protein>
<dbReference type="GeneID" id="97292864"/>
<proteinExistence type="predicted"/>
<dbReference type="InterPro" id="IPR029068">
    <property type="entry name" value="Glyas_Bleomycin-R_OHBP_Dase"/>
</dbReference>
<comment type="caution">
    <text evidence="2">The sequence shown here is derived from an EMBL/GenBank/DDBJ whole genome shotgun (WGS) entry which is preliminary data.</text>
</comment>
<dbReference type="Pfam" id="PF18029">
    <property type="entry name" value="Glyoxalase_6"/>
    <property type="match status" value="1"/>
</dbReference>
<dbReference type="SUPFAM" id="SSF54593">
    <property type="entry name" value="Glyoxalase/Bleomycin resistance protein/Dihydroxybiphenyl dioxygenase"/>
    <property type="match status" value="2"/>
</dbReference>
<dbReference type="PANTHER" id="PTHR33993:SF10">
    <property type="entry name" value="CONSERVED PROTEIN"/>
    <property type="match status" value="1"/>
</dbReference>
<dbReference type="InterPro" id="IPR004360">
    <property type="entry name" value="Glyas_Fos-R_dOase_dom"/>
</dbReference>
<dbReference type="Proteomes" id="UP000471293">
    <property type="component" value="Unassembled WGS sequence"/>
</dbReference>
<dbReference type="CDD" id="cd07247">
    <property type="entry name" value="SgaA_N_like"/>
    <property type="match status" value="2"/>
</dbReference>
<gene>
    <name evidence="2" type="ORF">G3I29_15310</name>
</gene>
<reference evidence="2 3" key="1">
    <citation type="submission" date="2020-01" db="EMBL/GenBank/DDBJ databases">
        <title>Insect and environment-associated Actinomycetes.</title>
        <authorList>
            <person name="Currrie C."/>
            <person name="Chevrette M."/>
            <person name="Carlson C."/>
            <person name="Stubbendieck R."/>
            <person name="Wendt-Pienkowski E."/>
        </authorList>
    </citation>
    <scope>NUCLEOTIDE SEQUENCE [LARGE SCALE GENOMIC DNA]</scope>
    <source>
        <strain evidence="2 3">SID11342</strain>
    </source>
</reference>
<dbReference type="RefSeq" id="WP_103491813.1">
    <property type="nucleotide sequence ID" value="NZ_CP109044.1"/>
</dbReference>
<evidence type="ECO:0000259" key="1">
    <source>
        <dbReference type="PROSITE" id="PS51819"/>
    </source>
</evidence>
<evidence type="ECO:0000313" key="2">
    <source>
        <dbReference type="EMBL" id="NEA16868.1"/>
    </source>
</evidence>
<feature type="domain" description="VOC" evidence="1">
    <location>
        <begin position="137"/>
        <end position="259"/>
    </location>
</feature>
<dbReference type="InterPro" id="IPR037523">
    <property type="entry name" value="VOC_core"/>
</dbReference>
<dbReference type="AlphaFoldDB" id="A0A6N9TZP3"/>
<sequence>MRDPSFVTGAPNWTDLGTPDIEAATDFYHGLLGWELVRGGPETGGYGMYQLGGKTVAGVMTVTEEQGKPAWSVYFQTPDADATARTVEQAGGTAAFPPMDVMDYGRMGGFTDNAGAYFGVWQPGTNTGLGVIMEPGSLIWSELYTPDVPAAAAFFQTVFGWQTESMEFSDGSYTMVRPAGSEGAESTFGGLVALDSVPERAAVGPHWLPYFHVEDCDKAAADVERLGGTVTIPATDIPDVGRVATFADPAGAAFAVIKPAPMERS</sequence>
<accession>A0A6N9TZP3</accession>
<organism evidence="2 3">
    <name type="scientific">Streptomyces halstedii</name>
    <dbReference type="NCBI Taxonomy" id="1944"/>
    <lineage>
        <taxon>Bacteria</taxon>
        <taxon>Bacillati</taxon>
        <taxon>Actinomycetota</taxon>
        <taxon>Actinomycetes</taxon>
        <taxon>Kitasatosporales</taxon>
        <taxon>Streptomycetaceae</taxon>
        <taxon>Streptomyces</taxon>
    </lineage>
</organism>
<dbReference type="Pfam" id="PF00903">
    <property type="entry name" value="Glyoxalase"/>
    <property type="match status" value="1"/>
</dbReference>
<feature type="domain" description="VOC" evidence="1">
    <location>
        <begin position="10"/>
        <end position="123"/>
    </location>
</feature>
<dbReference type="PANTHER" id="PTHR33993">
    <property type="entry name" value="GLYOXALASE-RELATED"/>
    <property type="match status" value="1"/>
</dbReference>
<name>A0A6N9TZP3_STRHA</name>
<evidence type="ECO:0000313" key="3">
    <source>
        <dbReference type="Proteomes" id="UP000471293"/>
    </source>
</evidence>